<organism evidence="15">
    <name type="scientific">Cereibacter sphaeroides (strain ATCC 17025 / ATH 2.4.3)</name>
    <name type="common">Rhodobacter sphaeroides</name>
    <dbReference type="NCBI Taxonomy" id="349102"/>
    <lineage>
        <taxon>Bacteria</taxon>
        <taxon>Pseudomonadati</taxon>
        <taxon>Pseudomonadota</taxon>
        <taxon>Alphaproteobacteria</taxon>
        <taxon>Rhodobacterales</taxon>
        <taxon>Paracoccaceae</taxon>
        <taxon>Cereibacter</taxon>
    </lineage>
</organism>
<evidence type="ECO:0000256" key="8">
    <source>
        <dbReference type="ARBA" id="ARBA00023002"/>
    </source>
</evidence>
<dbReference type="EMBL" id="CP000661">
    <property type="protein sequence ID" value="ABP68977.1"/>
    <property type="molecule type" value="Genomic_DNA"/>
</dbReference>
<comment type="subcellular location">
    <subcellularLocation>
        <location evidence="1">Cell inner membrane</location>
        <topology evidence="1">Multi-pass membrane protein</topology>
    </subcellularLocation>
</comment>
<dbReference type="Pfam" id="PF00487">
    <property type="entry name" value="FA_desaturase"/>
    <property type="match status" value="1"/>
</dbReference>
<reference evidence="15" key="1">
    <citation type="submission" date="2007-04" db="EMBL/GenBank/DDBJ databases">
        <title>Complete sequence of chromosome of Rhodobacter sphaeroides ATCC 17025.</title>
        <authorList>
            <consortium name="US DOE Joint Genome Institute"/>
            <person name="Copeland A."/>
            <person name="Lucas S."/>
            <person name="Lapidus A."/>
            <person name="Barry K."/>
            <person name="Detter J.C."/>
            <person name="Glavina del Rio T."/>
            <person name="Hammon N."/>
            <person name="Israni S."/>
            <person name="Dalin E."/>
            <person name="Tice H."/>
            <person name="Pitluck S."/>
            <person name="Chertkov O."/>
            <person name="Brettin T."/>
            <person name="Bruce D."/>
            <person name="Han C."/>
            <person name="Schmutz J."/>
            <person name="Larimer F."/>
            <person name="Land M."/>
            <person name="Hauser L."/>
            <person name="Kyrpides N."/>
            <person name="Kim E."/>
            <person name="Richardson P."/>
            <person name="Mackenzie C."/>
            <person name="Choudhary M."/>
            <person name="Donohue T.J."/>
            <person name="Kaplan S."/>
        </authorList>
    </citation>
    <scope>NUCLEOTIDE SEQUENCE [LARGE SCALE GENOMIC DNA]</scope>
    <source>
        <strain evidence="15">ATCC 17025</strain>
    </source>
</reference>
<evidence type="ECO:0000256" key="5">
    <source>
        <dbReference type="ARBA" id="ARBA00022692"/>
    </source>
</evidence>
<comment type="similarity">
    <text evidence="2">Belongs to the fatty acid desaturase type 1 family. AlkB subfamily.</text>
</comment>
<dbReference type="EC" id="1.14.15.3" evidence="15"/>
<dbReference type="GO" id="GO:0046872">
    <property type="term" value="F:metal ion binding"/>
    <property type="evidence" value="ECO:0007669"/>
    <property type="project" value="UniProtKB-KW"/>
</dbReference>
<sequence length="425" mass="46916">MVSPPDVVTPNPPPIAHLKRALPFAISLAMVPLALIGAAYGGWTILLLPLFGWGLFALLDLVFKKDTTNEDPATDEKDLFWFRLLTMIWVPIQFLLVFGLVGYVSHAAHLGLIEKIGLFLGIGVMTGLVGMVYAHELIHRNSRLERWLGDILLAMTLYSHVRTERLKVHDLHVGTLQDPATARPGEDFYRYFQRVLAGGHRHAWEVEAEQLKHMGRPLHSLRNPFWVYGALQIVMVGLALALGGAQGLLLFLVQAFVAVCHLELLNYVGHYGLTRRILPDGTPEPVMPHHSWNADGKASNRLLINLQRHSDHHAHPDRRYPLLQALPEQQAPQLPHGFLQMAALALFPKVWHSRMNPRLLDWRKTYYPGVTDWAPLDSGPPAAAPAPAEPVAPSGAVASPPPAEAPRVAAAPAAAPETQKSEPAI</sequence>
<proteinExistence type="inferred from homology"/>
<feature type="compositionally biased region" description="Low complexity" evidence="12">
    <location>
        <begin position="405"/>
        <end position="417"/>
    </location>
</feature>
<protein>
    <submittedName>
        <fullName evidence="15">Alkane 1-monooxygenase</fullName>
        <ecNumber evidence="15">1.14.15.3</ecNumber>
    </submittedName>
</protein>
<dbReference type="STRING" id="349102.Rsph17025_0065"/>
<dbReference type="CDD" id="cd03512">
    <property type="entry name" value="Alkane-hydroxylase"/>
    <property type="match status" value="1"/>
</dbReference>
<feature type="region of interest" description="Disordered" evidence="12">
    <location>
        <begin position="377"/>
        <end position="425"/>
    </location>
</feature>
<feature type="domain" description="Fatty acid desaturase" evidence="14">
    <location>
        <begin position="118"/>
        <end position="336"/>
    </location>
</feature>
<feature type="transmembrane region" description="Helical" evidence="13">
    <location>
        <begin position="46"/>
        <end position="63"/>
    </location>
</feature>
<keyword evidence="6" id="KW-0479">Metal-binding</keyword>
<dbReference type="KEGG" id="rsq:Rsph17025_0065"/>
<keyword evidence="7 13" id="KW-1133">Transmembrane helix</keyword>
<evidence type="ECO:0000256" key="10">
    <source>
        <dbReference type="ARBA" id="ARBA00023033"/>
    </source>
</evidence>
<evidence type="ECO:0000256" key="12">
    <source>
        <dbReference type="SAM" id="MobiDB-lite"/>
    </source>
</evidence>
<dbReference type="InterPro" id="IPR005804">
    <property type="entry name" value="FA_desaturase_dom"/>
</dbReference>
<evidence type="ECO:0000256" key="13">
    <source>
        <dbReference type="SAM" id="Phobius"/>
    </source>
</evidence>
<dbReference type="BioCyc" id="RSPH349102:G1G8M-64-MONOMER"/>
<gene>
    <name evidence="15" type="ordered locus">Rsph17025_0065</name>
</gene>
<dbReference type="eggNOG" id="COG3239">
    <property type="taxonomic scope" value="Bacteria"/>
</dbReference>
<evidence type="ECO:0000256" key="7">
    <source>
        <dbReference type="ARBA" id="ARBA00022989"/>
    </source>
</evidence>
<evidence type="ECO:0000256" key="4">
    <source>
        <dbReference type="ARBA" id="ARBA00022519"/>
    </source>
</evidence>
<evidence type="ECO:0000259" key="14">
    <source>
        <dbReference type="Pfam" id="PF00487"/>
    </source>
</evidence>
<name>A4WNL3_CERS5</name>
<feature type="transmembrane region" description="Helical" evidence="13">
    <location>
        <begin position="225"/>
        <end position="242"/>
    </location>
</feature>
<keyword evidence="10 15" id="KW-0503">Monooxygenase</keyword>
<feature type="transmembrane region" description="Helical" evidence="13">
    <location>
        <begin position="84"/>
        <end position="104"/>
    </location>
</feature>
<evidence type="ECO:0000256" key="11">
    <source>
        <dbReference type="ARBA" id="ARBA00023136"/>
    </source>
</evidence>
<keyword evidence="5 13" id="KW-0812">Transmembrane</keyword>
<dbReference type="PANTHER" id="PTHR38674:SF1">
    <property type="entry name" value="ALKANE 1-MONOOXYGENASE 1"/>
    <property type="match status" value="1"/>
</dbReference>
<keyword evidence="9" id="KW-0408">Iron</keyword>
<dbReference type="GO" id="GO:0006629">
    <property type="term" value="P:lipid metabolic process"/>
    <property type="evidence" value="ECO:0007669"/>
    <property type="project" value="InterPro"/>
</dbReference>
<evidence type="ECO:0000313" key="15">
    <source>
        <dbReference type="EMBL" id="ABP68977.1"/>
    </source>
</evidence>
<dbReference type="PANTHER" id="PTHR38674">
    <property type="entry name" value="ALKANE 1-MONOOXYGENASE 1"/>
    <property type="match status" value="1"/>
</dbReference>
<evidence type="ECO:0000256" key="6">
    <source>
        <dbReference type="ARBA" id="ARBA00022723"/>
    </source>
</evidence>
<dbReference type="HOGENOM" id="CLU_044462_1_0_5"/>
<dbReference type="GO" id="GO:0005886">
    <property type="term" value="C:plasma membrane"/>
    <property type="evidence" value="ECO:0007669"/>
    <property type="project" value="UniProtKB-SubCell"/>
</dbReference>
<accession>A4WNL3</accession>
<evidence type="ECO:0000256" key="1">
    <source>
        <dbReference type="ARBA" id="ARBA00004429"/>
    </source>
</evidence>
<evidence type="ECO:0000256" key="3">
    <source>
        <dbReference type="ARBA" id="ARBA00022475"/>
    </source>
</evidence>
<keyword evidence="11 13" id="KW-0472">Membrane</keyword>
<dbReference type="InterPro" id="IPR033885">
    <property type="entry name" value="AlkB/XylM"/>
</dbReference>
<keyword evidence="4" id="KW-0997">Cell inner membrane</keyword>
<feature type="transmembrane region" description="Helical" evidence="13">
    <location>
        <begin position="116"/>
        <end position="134"/>
    </location>
</feature>
<evidence type="ECO:0000256" key="9">
    <source>
        <dbReference type="ARBA" id="ARBA00023004"/>
    </source>
</evidence>
<evidence type="ECO:0000256" key="2">
    <source>
        <dbReference type="ARBA" id="ARBA00010823"/>
    </source>
</evidence>
<keyword evidence="8 15" id="KW-0560">Oxidoreductase</keyword>
<dbReference type="AlphaFoldDB" id="A4WNL3"/>
<keyword evidence="3" id="KW-1003">Cell membrane</keyword>
<dbReference type="GO" id="GO:0004497">
    <property type="term" value="F:monooxygenase activity"/>
    <property type="evidence" value="ECO:0007669"/>
    <property type="project" value="UniProtKB-KW"/>
</dbReference>